<sequence>MDKFYLLALFLLVKSIYIPLNKRKSKYYWKIIFDDHIPFIPIFIIPYVSYFLYIIATIFLLWNTKYIYVFFVSYIISYILAGLFWYFFPNGVKRPIVQGSDIFSKLILLIYKHDEDTNGFPSAHIFATLICSYFLYLAIPTSLIIILTICLLITLSTVFVKQHYVLDILGGLITFLLSILAASFFLPL</sequence>
<organism evidence="3 4">
    <name type="scientific">Candidatus Roizmanbacteria bacterium GW2011_GWC2_35_12</name>
    <dbReference type="NCBI Taxonomy" id="1618485"/>
    <lineage>
        <taxon>Bacteria</taxon>
        <taxon>Candidatus Roizmaniibacteriota</taxon>
    </lineage>
</organism>
<dbReference type="AlphaFoldDB" id="A0A0G0DVZ0"/>
<evidence type="ECO:0000259" key="2">
    <source>
        <dbReference type="Pfam" id="PF01569"/>
    </source>
</evidence>
<dbReference type="SUPFAM" id="SSF48317">
    <property type="entry name" value="Acid phosphatase/Vanadium-dependent haloperoxidase"/>
    <property type="match status" value="1"/>
</dbReference>
<evidence type="ECO:0000256" key="1">
    <source>
        <dbReference type="SAM" id="Phobius"/>
    </source>
</evidence>
<feature type="domain" description="Phosphatidic acid phosphatase type 2/haloperoxidase" evidence="2">
    <location>
        <begin position="72"/>
        <end position="182"/>
    </location>
</feature>
<gene>
    <name evidence="3" type="ORF">UR63_C0020G0042</name>
</gene>
<comment type="caution">
    <text evidence="3">The sequence shown here is derived from an EMBL/GenBank/DDBJ whole genome shotgun (WGS) entry which is preliminary data.</text>
</comment>
<protein>
    <submittedName>
        <fullName evidence="3">PAP2 superfamily protein</fullName>
    </submittedName>
</protein>
<evidence type="ECO:0000313" key="3">
    <source>
        <dbReference type="EMBL" id="KKP67170.1"/>
    </source>
</evidence>
<dbReference type="Pfam" id="PF01569">
    <property type="entry name" value="PAP2"/>
    <property type="match status" value="1"/>
</dbReference>
<feature type="transmembrane region" description="Helical" evidence="1">
    <location>
        <begin position="68"/>
        <end position="88"/>
    </location>
</feature>
<dbReference type="InterPro" id="IPR036938">
    <property type="entry name" value="PAP2/HPO_sf"/>
</dbReference>
<dbReference type="InterPro" id="IPR000326">
    <property type="entry name" value="PAP2/HPO"/>
</dbReference>
<evidence type="ECO:0000313" key="4">
    <source>
        <dbReference type="Proteomes" id="UP000034127"/>
    </source>
</evidence>
<accession>A0A0G0DVZ0</accession>
<feature type="transmembrane region" description="Helical" evidence="1">
    <location>
        <begin position="39"/>
        <end position="61"/>
    </location>
</feature>
<dbReference type="Gene3D" id="1.20.144.10">
    <property type="entry name" value="Phosphatidic acid phosphatase type 2/haloperoxidase"/>
    <property type="match status" value="1"/>
</dbReference>
<keyword evidence="1" id="KW-0472">Membrane</keyword>
<proteinExistence type="predicted"/>
<feature type="transmembrane region" description="Helical" evidence="1">
    <location>
        <begin position="125"/>
        <end position="152"/>
    </location>
</feature>
<dbReference type="EMBL" id="LBPX01000020">
    <property type="protein sequence ID" value="KKP67170.1"/>
    <property type="molecule type" value="Genomic_DNA"/>
</dbReference>
<feature type="transmembrane region" description="Helical" evidence="1">
    <location>
        <begin position="164"/>
        <end position="186"/>
    </location>
</feature>
<dbReference type="GO" id="GO:0016020">
    <property type="term" value="C:membrane"/>
    <property type="evidence" value="ECO:0007669"/>
    <property type="project" value="UniProtKB-SubCell"/>
</dbReference>
<dbReference type="Proteomes" id="UP000034127">
    <property type="component" value="Unassembled WGS sequence"/>
</dbReference>
<name>A0A0G0DVZ0_9BACT</name>
<keyword evidence="1" id="KW-0812">Transmembrane</keyword>
<reference evidence="3 4" key="1">
    <citation type="journal article" date="2015" name="Nature">
        <title>rRNA introns, odd ribosomes, and small enigmatic genomes across a large radiation of phyla.</title>
        <authorList>
            <person name="Brown C.T."/>
            <person name="Hug L.A."/>
            <person name="Thomas B.C."/>
            <person name="Sharon I."/>
            <person name="Castelle C.J."/>
            <person name="Singh A."/>
            <person name="Wilkins M.J."/>
            <person name="Williams K.H."/>
            <person name="Banfield J.F."/>
        </authorList>
    </citation>
    <scope>NUCLEOTIDE SEQUENCE [LARGE SCALE GENOMIC DNA]</scope>
</reference>
<keyword evidence="1" id="KW-1133">Transmembrane helix</keyword>